<name>A0A1G8FM38_9VIBR</name>
<feature type="transmembrane region" description="Helical" evidence="1">
    <location>
        <begin position="35"/>
        <end position="55"/>
    </location>
</feature>
<dbReference type="AlphaFoldDB" id="A0A1G8FM38"/>
<proteinExistence type="predicted"/>
<keyword evidence="1" id="KW-0472">Membrane</keyword>
<feature type="transmembrane region" description="Helical" evidence="1">
    <location>
        <begin position="9"/>
        <end position="29"/>
    </location>
</feature>
<keyword evidence="1" id="KW-1133">Transmembrane helix</keyword>
<keyword evidence="3" id="KW-1185">Reference proteome</keyword>
<protein>
    <submittedName>
        <fullName evidence="2">Uncharacterized protein</fullName>
    </submittedName>
</protein>
<dbReference type="EMBL" id="FNDD01000031">
    <property type="protein sequence ID" value="SDH83046.1"/>
    <property type="molecule type" value="Genomic_DNA"/>
</dbReference>
<evidence type="ECO:0000313" key="2">
    <source>
        <dbReference type="EMBL" id="SDH83046.1"/>
    </source>
</evidence>
<dbReference type="OrthoDB" id="5828194at2"/>
<sequence length="61" mass="6692">MLTVLDRLTIYSVLCIVCFGALFVVPASGWSLMPLLGMAATIIGIWLEVFCWSGISEEQEP</sequence>
<accession>A0A1G8FM38</accession>
<keyword evidence="1" id="KW-0812">Transmembrane</keyword>
<evidence type="ECO:0000313" key="3">
    <source>
        <dbReference type="Proteomes" id="UP000198854"/>
    </source>
</evidence>
<reference evidence="2 3" key="1">
    <citation type="submission" date="2016-10" db="EMBL/GenBank/DDBJ databases">
        <authorList>
            <person name="de Groot N.N."/>
        </authorList>
    </citation>
    <scope>NUCLEOTIDE SEQUENCE [LARGE SCALE GENOMIC DNA]</scope>
    <source>
        <strain evidence="2 3">CGMCC 1.10228</strain>
    </source>
</reference>
<dbReference type="RefSeq" id="WP_093278243.1">
    <property type="nucleotide sequence ID" value="NZ_FNDD01000031.1"/>
</dbReference>
<organism evidence="2 3">
    <name type="scientific">Vibrio xiamenensis</name>
    <dbReference type="NCBI Taxonomy" id="861298"/>
    <lineage>
        <taxon>Bacteria</taxon>
        <taxon>Pseudomonadati</taxon>
        <taxon>Pseudomonadota</taxon>
        <taxon>Gammaproteobacteria</taxon>
        <taxon>Vibrionales</taxon>
        <taxon>Vibrionaceae</taxon>
        <taxon>Vibrio</taxon>
    </lineage>
</organism>
<gene>
    <name evidence="2" type="ORF">SAMN04488136_13132</name>
</gene>
<evidence type="ECO:0000256" key="1">
    <source>
        <dbReference type="SAM" id="Phobius"/>
    </source>
</evidence>
<dbReference type="Proteomes" id="UP000198854">
    <property type="component" value="Unassembled WGS sequence"/>
</dbReference>